<reference evidence="1" key="1">
    <citation type="submission" date="2021-06" db="EMBL/GenBank/DDBJ databases">
        <authorList>
            <person name="Kallberg Y."/>
            <person name="Tangrot J."/>
            <person name="Rosling A."/>
        </authorList>
    </citation>
    <scope>NUCLEOTIDE SEQUENCE</scope>
    <source>
        <strain evidence="1">MA461A</strain>
    </source>
</reference>
<gene>
    <name evidence="1" type="ORF">RPERSI_LOCUS25022</name>
</gene>
<protein>
    <submittedName>
        <fullName evidence="1">25559_t:CDS:1</fullName>
    </submittedName>
</protein>
<evidence type="ECO:0000313" key="2">
    <source>
        <dbReference type="Proteomes" id="UP000789920"/>
    </source>
</evidence>
<accession>A0ACA9RZ74</accession>
<sequence>ISVTSISYNETKNYLDKYYYLVSIKRTKQFTQIFANFFLIISQDDKSKIDLDISVVSRIFCTLQSVLKLVQ</sequence>
<feature type="non-terminal residue" evidence="1">
    <location>
        <position position="71"/>
    </location>
</feature>
<evidence type="ECO:0000313" key="1">
    <source>
        <dbReference type="EMBL" id="CAG8818955.1"/>
    </source>
</evidence>
<organism evidence="1 2">
    <name type="scientific">Racocetra persica</name>
    <dbReference type="NCBI Taxonomy" id="160502"/>
    <lineage>
        <taxon>Eukaryota</taxon>
        <taxon>Fungi</taxon>
        <taxon>Fungi incertae sedis</taxon>
        <taxon>Mucoromycota</taxon>
        <taxon>Glomeromycotina</taxon>
        <taxon>Glomeromycetes</taxon>
        <taxon>Diversisporales</taxon>
        <taxon>Gigasporaceae</taxon>
        <taxon>Racocetra</taxon>
    </lineage>
</organism>
<comment type="caution">
    <text evidence="1">The sequence shown here is derived from an EMBL/GenBank/DDBJ whole genome shotgun (WGS) entry which is preliminary data.</text>
</comment>
<proteinExistence type="predicted"/>
<dbReference type="Proteomes" id="UP000789920">
    <property type="component" value="Unassembled WGS sequence"/>
</dbReference>
<keyword evidence="2" id="KW-1185">Reference proteome</keyword>
<feature type="non-terminal residue" evidence="1">
    <location>
        <position position="1"/>
    </location>
</feature>
<name>A0ACA9RZ74_9GLOM</name>
<dbReference type="EMBL" id="CAJVQC010081671">
    <property type="protein sequence ID" value="CAG8818955.1"/>
    <property type="molecule type" value="Genomic_DNA"/>
</dbReference>